<reference evidence="2 3" key="1">
    <citation type="submission" date="2021-05" db="EMBL/GenBank/DDBJ databases">
        <title>The draft genome of Geobacter luticola JCM 17780.</title>
        <authorList>
            <person name="Xu Z."/>
            <person name="Masuda Y."/>
            <person name="Itoh H."/>
            <person name="Senoo K."/>
        </authorList>
    </citation>
    <scope>NUCLEOTIDE SEQUENCE [LARGE SCALE GENOMIC DNA]</scope>
    <source>
        <strain evidence="2 3">JCM 17780</strain>
    </source>
</reference>
<dbReference type="RefSeq" id="WP_214176337.1">
    <property type="nucleotide sequence ID" value="NZ_JAHCVK010000009.1"/>
</dbReference>
<comment type="caution">
    <text evidence="2">The sequence shown here is derived from an EMBL/GenBank/DDBJ whole genome shotgun (WGS) entry which is preliminary data.</text>
</comment>
<dbReference type="Pfam" id="PF07386">
    <property type="entry name" value="DUF1499"/>
    <property type="match status" value="1"/>
</dbReference>
<proteinExistence type="predicted"/>
<feature type="transmembrane region" description="Helical" evidence="1">
    <location>
        <begin position="85"/>
        <end position="105"/>
    </location>
</feature>
<keyword evidence="3" id="KW-1185">Reference proteome</keyword>
<protein>
    <submittedName>
        <fullName evidence="2">DUF1499 domain-containing protein</fullName>
    </submittedName>
</protein>
<keyword evidence="1" id="KW-0812">Transmembrane</keyword>
<evidence type="ECO:0000256" key="1">
    <source>
        <dbReference type="SAM" id="Phobius"/>
    </source>
</evidence>
<dbReference type="InterPro" id="IPR010865">
    <property type="entry name" value="DUF1499"/>
</dbReference>
<dbReference type="EMBL" id="JAHCVK010000009">
    <property type="protein sequence ID" value="MBT0654332.1"/>
    <property type="molecule type" value="Genomic_DNA"/>
</dbReference>
<evidence type="ECO:0000313" key="2">
    <source>
        <dbReference type="EMBL" id="MBT0654332.1"/>
    </source>
</evidence>
<feature type="transmembrane region" description="Helical" evidence="1">
    <location>
        <begin position="60"/>
        <end position="79"/>
    </location>
</feature>
<keyword evidence="1" id="KW-1133">Transmembrane helix</keyword>
<evidence type="ECO:0000313" key="3">
    <source>
        <dbReference type="Proteomes" id="UP000756860"/>
    </source>
</evidence>
<feature type="transmembrane region" description="Helical" evidence="1">
    <location>
        <begin position="18"/>
        <end position="39"/>
    </location>
</feature>
<keyword evidence="1" id="KW-0472">Membrane</keyword>
<dbReference type="Proteomes" id="UP000756860">
    <property type="component" value="Unassembled WGS sequence"/>
</dbReference>
<gene>
    <name evidence="2" type="ORF">KI810_14805</name>
</gene>
<sequence>METDKHGNVPTTRHFGRVLPVTALGVALIATISLAAAGLGTRLDLWHFRTGFAILKYSAYGGLLAAALALTAAIVAFRGKYLPGFVLSLVALALGITVVALPLSWQSTARKLPRIHDITTDIVNPPRFVAILPLRAKASNPAEYSGPEIAAKQREAYPDVKTVVLGVASDQAFALALDAARRMGWRIVAALPAEGRIEATDTTFWFGFTDDIVVRITPAGDRSLVDVRSVSRVGVSDVGTNARRIRSFLKKLEGSG</sequence>
<accession>A0ABS5SHU5</accession>
<name>A0ABS5SHU5_9BACT</name>
<organism evidence="2 3">
    <name type="scientific">Geomobilimonas luticola</name>
    <dbReference type="NCBI Taxonomy" id="1114878"/>
    <lineage>
        <taxon>Bacteria</taxon>
        <taxon>Pseudomonadati</taxon>
        <taxon>Thermodesulfobacteriota</taxon>
        <taxon>Desulfuromonadia</taxon>
        <taxon>Geobacterales</taxon>
        <taxon>Geobacteraceae</taxon>
        <taxon>Geomobilimonas</taxon>
    </lineage>
</organism>